<dbReference type="Gene3D" id="1.20.1600.10">
    <property type="entry name" value="Outer membrane efflux proteins (OEP)"/>
    <property type="match status" value="1"/>
</dbReference>
<evidence type="ECO:0000313" key="4">
    <source>
        <dbReference type="EMBL" id="MBH9577088.1"/>
    </source>
</evidence>
<dbReference type="InterPro" id="IPR010131">
    <property type="entry name" value="MdtP/NodT-like"/>
</dbReference>
<dbReference type="SUPFAM" id="SSF56954">
    <property type="entry name" value="Outer membrane efflux proteins (OEP)"/>
    <property type="match status" value="1"/>
</dbReference>
<evidence type="ECO:0000256" key="3">
    <source>
        <dbReference type="SAM" id="Coils"/>
    </source>
</evidence>
<dbReference type="RefSeq" id="WP_198110862.1">
    <property type="nucleotide sequence ID" value="NZ_JAEDAK010000005.1"/>
</dbReference>
<keyword evidence="2" id="KW-0449">Lipoprotein</keyword>
<name>A0A931J1P4_9BURK</name>
<feature type="signal peptide" evidence="2">
    <location>
        <begin position="1"/>
        <end position="20"/>
    </location>
</feature>
<reference evidence="4" key="1">
    <citation type="submission" date="2020-12" db="EMBL/GenBank/DDBJ databases">
        <title>The genome sequence of Inhella sp. 1Y17.</title>
        <authorList>
            <person name="Liu Y."/>
        </authorList>
    </citation>
    <scope>NUCLEOTIDE SEQUENCE</scope>
    <source>
        <strain evidence="4">1Y17</strain>
    </source>
</reference>
<dbReference type="NCBIfam" id="TIGR01845">
    <property type="entry name" value="outer_NodT"/>
    <property type="match status" value="1"/>
</dbReference>
<keyword evidence="2" id="KW-0564">Palmitate</keyword>
<dbReference type="Gene3D" id="2.20.200.10">
    <property type="entry name" value="Outer membrane efflux proteins (OEP)"/>
    <property type="match status" value="1"/>
</dbReference>
<dbReference type="Proteomes" id="UP000613266">
    <property type="component" value="Unassembled WGS sequence"/>
</dbReference>
<dbReference type="GO" id="GO:0005886">
    <property type="term" value="C:plasma membrane"/>
    <property type="evidence" value="ECO:0007669"/>
    <property type="project" value="UniProtKB-SubCell"/>
</dbReference>
<dbReference type="AlphaFoldDB" id="A0A931J1P4"/>
<protein>
    <submittedName>
        <fullName evidence="4">Efflux transporter outer membrane subunit</fullName>
    </submittedName>
</protein>
<dbReference type="GO" id="GO:0015562">
    <property type="term" value="F:efflux transmembrane transporter activity"/>
    <property type="evidence" value="ECO:0007669"/>
    <property type="project" value="InterPro"/>
</dbReference>
<keyword evidence="2" id="KW-0732">Signal</keyword>
<dbReference type="PROSITE" id="PS51257">
    <property type="entry name" value="PROKAR_LIPOPROTEIN"/>
    <property type="match status" value="1"/>
</dbReference>
<dbReference type="PANTHER" id="PTHR30203:SF33">
    <property type="entry name" value="BLR4455 PROTEIN"/>
    <property type="match status" value="1"/>
</dbReference>
<feature type="coiled-coil region" evidence="3">
    <location>
        <begin position="416"/>
        <end position="443"/>
    </location>
</feature>
<evidence type="ECO:0000256" key="2">
    <source>
        <dbReference type="RuleBase" id="RU362097"/>
    </source>
</evidence>
<proteinExistence type="inferred from homology"/>
<dbReference type="EMBL" id="JAEDAK010000005">
    <property type="protein sequence ID" value="MBH9577088.1"/>
    <property type="molecule type" value="Genomic_DNA"/>
</dbReference>
<keyword evidence="3" id="KW-0175">Coiled coil</keyword>
<keyword evidence="2" id="KW-1134">Transmembrane beta strand</keyword>
<gene>
    <name evidence="4" type="ORF">I7X39_09230</name>
</gene>
<comment type="similarity">
    <text evidence="1 2">Belongs to the outer membrane factor (OMF) (TC 1.B.17) family.</text>
</comment>
<sequence>MNARLTALLAALVLAGCASTAPLNDTPVATPTAWKAEGWTTAAPAAAAQARGAWWQVFADAQLDALIQQAEAQSPTLAQAAARLAQAQALLGSARAAQLPSLGLNAAAQRAGTAGQAASGFALGAQLGYEIDLSGRLRGAADAARLDALAQAQLLQSTRLLLQADIAQAYFQLRATEREHQLVRDTAASYRDALRLTERRVLAGEAAELELARLRSEAAGTDAEAAQLAQRRALLENLLALLSGQPASSLKLEGSAAVAQLPAIPPGLPSTLLARRPDVAAAQTQLLAAQARLGVAQRAWLPQLALTAQGGLASADLSDLLKGAARSWSLGALFALPLFDGGARQAGVDGARAQAEAALATHRQAVLVAFKDVEDQLATLSGLRQQQLALAEAVSAAERAAALSAARERGGIVAPLERLDAQRSALRQRRAALQVEAAQVQATLGLVRALGGSWG</sequence>
<evidence type="ECO:0000313" key="5">
    <source>
        <dbReference type="Proteomes" id="UP000613266"/>
    </source>
</evidence>
<comment type="subcellular location">
    <subcellularLocation>
        <location evidence="2">Cell membrane</location>
        <topology evidence="2">Lipid-anchor</topology>
    </subcellularLocation>
</comment>
<keyword evidence="5" id="KW-1185">Reference proteome</keyword>
<dbReference type="InterPro" id="IPR003423">
    <property type="entry name" value="OMP_efflux"/>
</dbReference>
<comment type="caution">
    <text evidence="4">The sequence shown here is derived from an EMBL/GenBank/DDBJ whole genome shotgun (WGS) entry which is preliminary data.</text>
</comment>
<organism evidence="4 5">
    <name type="scientific">Inhella proteolytica</name>
    <dbReference type="NCBI Taxonomy" id="2795029"/>
    <lineage>
        <taxon>Bacteria</taxon>
        <taxon>Pseudomonadati</taxon>
        <taxon>Pseudomonadota</taxon>
        <taxon>Betaproteobacteria</taxon>
        <taxon>Burkholderiales</taxon>
        <taxon>Sphaerotilaceae</taxon>
        <taxon>Inhella</taxon>
    </lineage>
</organism>
<accession>A0A931J1P4</accession>
<keyword evidence="2" id="KW-0812">Transmembrane</keyword>
<feature type="chain" id="PRO_5038165320" evidence="2">
    <location>
        <begin position="21"/>
        <end position="455"/>
    </location>
</feature>
<keyword evidence="2" id="KW-0472">Membrane</keyword>
<dbReference type="Pfam" id="PF02321">
    <property type="entry name" value="OEP"/>
    <property type="match status" value="2"/>
</dbReference>
<dbReference type="PANTHER" id="PTHR30203">
    <property type="entry name" value="OUTER MEMBRANE CATION EFFLUX PROTEIN"/>
    <property type="match status" value="1"/>
</dbReference>
<evidence type="ECO:0000256" key="1">
    <source>
        <dbReference type="ARBA" id="ARBA00007613"/>
    </source>
</evidence>